<keyword evidence="1" id="KW-0472">Membrane</keyword>
<keyword evidence="2" id="KW-0614">Plasmid</keyword>
<protein>
    <recommendedName>
        <fullName evidence="4">HdeD protein</fullName>
    </recommendedName>
</protein>
<feature type="transmembrane region" description="Helical" evidence="1">
    <location>
        <begin position="139"/>
        <end position="159"/>
    </location>
</feature>
<feature type="transmembrane region" description="Helical" evidence="1">
    <location>
        <begin position="106"/>
        <end position="127"/>
    </location>
</feature>
<dbReference type="GO" id="GO:0005886">
    <property type="term" value="C:plasma membrane"/>
    <property type="evidence" value="ECO:0007669"/>
    <property type="project" value="TreeGrafter"/>
</dbReference>
<reference evidence="2 3" key="1">
    <citation type="submission" date="2017-03" db="EMBL/GenBank/DDBJ databases">
        <title>Complete genome sequence of Candidatus 'Thiodictyon syntrophicum' sp. nov. strain Cad16T, a photolithoautotroph purple sulfur bacterium isolated from an alpine meromictic lake.</title>
        <authorList>
            <person name="Luedin S.M."/>
            <person name="Pothier J.F."/>
            <person name="Danza F."/>
            <person name="Storelli N."/>
            <person name="Wittwer M."/>
            <person name="Tonolla M."/>
        </authorList>
    </citation>
    <scope>NUCLEOTIDE SEQUENCE [LARGE SCALE GENOMIC DNA]</scope>
    <source>
        <strain evidence="2 3">Cad16T</strain>
        <plasmid evidence="3">Plasmid pts485</plasmid>
    </source>
</reference>
<dbReference type="RefSeq" id="WP_100923030.1">
    <property type="nucleotide sequence ID" value="NZ_CP020372.1"/>
</dbReference>
<feature type="transmembrane region" description="Helical" evidence="1">
    <location>
        <begin position="24"/>
        <end position="44"/>
    </location>
</feature>
<evidence type="ECO:0000313" key="2">
    <source>
        <dbReference type="EMBL" id="AUB85403.1"/>
    </source>
</evidence>
<accession>A0A2K8UIJ5</accession>
<organism evidence="2 3">
    <name type="scientific">Candidatus Thiodictyon syntrophicum</name>
    <dbReference type="NCBI Taxonomy" id="1166950"/>
    <lineage>
        <taxon>Bacteria</taxon>
        <taxon>Pseudomonadati</taxon>
        <taxon>Pseudomonadota</taxon>
        <taxon>Gammaproteobacteria</taxon>
        <taxon>Chromatiales</taxon>
        <taxon>Chromatiaceae</taxon>
        <taxon>Thiodictyon</taxon>
    </lineage>
</organism>
<dbReference type="PANTHER" id="PTHR34989:SF1">
    <property type="entry name" value="PROTEIN HDED"/>
    <property type="match status" value="1"/>
</dbReference>
<gene>
    <name evidence="2" type="ORF">THSYN_31255</name>
</gene>
<dbReference type="EMBL" id="CP020372">
    <property type="protein sequence ID" value="AUB85403.1"/>
    <property type="molecule type" value="Genomic_DNA"/>
</dbReference>
<feature type="transmembrane region" description="Helical" evidence="1">
    <location>
        <begin position="165"/>
        <end position="189"/>
    </location>
</feature>
<keyword evidence="1" id="KW-0812">Transmembrane</keyword>
<feature type="transmembrane region" description="Helical" evidence="1">
    <location>
        <begin position="50"/>
        <end position="70"/>
    </location>
</feature>
<evidence type="ECO:0000313" key="3">
    <source>
        <dbReference type="Proteomes" id="UP000232638"/>
    </source>
</evidence>
<geneLocation type="plasmid" evidence="3">
    <name>pts485</name>
</geneLocation>
<dbReference type="AlphaFoldDB" id="A0A2K8UIJ5"/>
<dbReference type="OrthoDB" id="9815400at2"/>
<dbReference type="InterPro" id="IPR005325">
    <property type="entry name" value="DUF308_memb"/>
</dbReference>
<dbReference type="Proteomes" id="UP000232638">
    <property type="component" value="Plasmid pTs485"/>
</dbReference>
<keyword evidence="1" id="KW-1133">Transmembrane helix</keyword>
<dbReference type="KEGG" id="tsy:THSYN_31255"/>
<proteinExistence type="predicted"/>
<dbReference type="PANTHER" id="PTHR34989">
    <property type="entry name" value="PROTEIN HDED"/>
    <property type="match status" value="1"/>
</dbReference>
<feature type="transmembrane region" description="Helical" evidence="1">
    <location>
        <begin position="82"/>
        <end position="100"/>
    </location>
</feature>
<dbReference type="InterPro" id="IPR052712">
    <property type="entry name" value="Acid_resist_chaperone_HdeD"/>
</dbReference>
<keyword evidence="3" id="KW-1185">Reference proteome</keyword>
<sequence>MSEFAISPLPAEEVALFGDLKRNWGWLLAFGILSTVLGTIGLGWTASEGLTLITVLFFGWLLIVGGAFQLVDAFYCKGWKGVLVHVLTALLYILAGYLIVQDPVLASATFTLIIAAVLIAVGVLRILMAIQHRGSPGWIWALLGGLISILLGGIIIAHWPVSGLWVIGLFVAIELLLNGWASIFVALAARRAAKADVAGAARGTAAT</sequence>
<evidence type="ECO:0000256" key="1">
    <source>
        <dbReference type="SAM" id="Phobius"/>
    </source>
</evidence>
<dbReference type="Pfam" id="PF03729">
    <property type="entry name" value="DUF308"/>
    <property type="match status" value="1"/>
</dbReference>
<evidence type="ECO:0008006" key="4">
    <source>
        <dbReference type="Google" id="ProtNLM"/>
    </source>
</evidence>
<name>A0A2K8UIJ5_9GAMM</name>